<feature type="region of interest" description="Disordered" evidence="1">
    <location>
        <begin position="1"/>
        <end position="25"/>
    </location>
</feature>
<gene>
    <name evidence="2" type="ORF">SS1G_11300</name>
</gene>
<feature type="compositionally biased region" description="Basic and acidic residues" evidence="1">
    <location>
        <begin position="81"/>
        <end position="95"/>
    </location>
</feature>
<evidence type="ECO:0000256" key="1">
    <source>
        <dbReference type="SAM" id="MobiDB-lite"/>
    </source>
</evidence>
<dbReference type="RefSeq" id="XP_001588057.1">
    <property type="nucleotide sequence ID" value="XM_001588007.1"/>
</dbReference>
<name>A7F130_SCLS1</name>
<organism evidence="2 3">
    <name type="scientific">Sclerotinia sclerotiorum (strain ATCC 18683 / 1980 / Ss-1)</name>
    <name type="common">White mold</name>
    <name type="synonym">Whetzelinia sclerotiorum</name>
    <dbReference type="NCBI Taxonomy" id="665079"/>
    <lineage>
        <taxon>Eukaryota</taxon>
        <taxon>Fungi</taxon>
        <taxon>Dikarya</taxon>
        <taxon>Ascomycota</taxon>
        <taxon>Pezizomycotina</taxon>
        <taxon>Leotiomycetes</taxon>
        <taxon>Helotiales</taxon>
        <taxon>Sclerotiniaceae</taxon>
        <taxon>Sclerotinia</taxon>
    </lineage>
</organism>
<proteinExistence type="predicted"/>
<dbReference type="AlphaFoldDB" id="A7F130"/>
<feature type="region of interest" description="Disordered" evidence="1">
    <location>
        <begin position="73"/>
        <end position="95"/>
    </location>
</feature>
<sequence>MYTELNTEHGTHDQPKRTDDMDSFKDGVVRPRDKFGFVAPSWNYHSNEAGTAENNHGTTLADRHLIGSYRGAARDFSQVQDSRRSTSSTKEDGLI</sequence>
<dbReference type="HOGENOM" id="CLU_2374077_0_0_1"/>
<protein>
    <submittedName>
        <fullName evidence="2">Uncharacterized protein</fullName>
    </submittedName>
</protein>
<dbReference type="Proteomes" id="UP000001312">
    <property type="component" value="Unassembled WGS sequence"/>
</dbReference>
<dbReference type="GeneID" id="5483990"/>
<dbReference type="KEGG" id="ssl:SS1G_11300"/>
<dbReference type="InParanoid" id="A7F130"/>
<reference evidence="3" key="1">
    <citation type="journal article" date="2011" name="PLoS Genet.">
        <title>Genomic analysis of the necrotrophic fungal pathogens Sclerotinia sclerotiorum and Botrytis cinerea.</title>
        <authorList>
            <person name="Amselem J."/>
            <person name="Cuomo C.A."/>
            <person name="van Kan J.A."/>
            <person name="Viaud M."/>
            <person name="Benito E.P."/>
            <person name="Couloux A."/>
            <person name="Coutinho P.M."/>
            <person name="de Vries R.P."/>
            <person name="Dyer P.S."/>
            <person name="Fillinger S."/>
            <person name="Fournier E."/>
            <person name="Gout L."/>
            <person name="Hahn M."/>
            <person name="Kohn L."/>
            <person name="Lapalu N."/>
            <person name="Plummer K.M."/>
            <person name="Pradier J.M."/>
            <person name="Quevillon E."/>
            <person name="Sharon A."/>
            <person name="Simon A."/>
            <person name="ten Have A."/>
            <person name="Tudzynski B."/>
            <person name="Tudzynski P."/>
            <person name="Wincker P."/>
            <person name="Andrew M."/>
            <person name="Anthouard V."/>
            <person name="Beever R.E."/>
            <person name="Beffa R."/>
            <person name="Benoit I."/>
            <person name="Bouzid O."/>
            <person name="Brault B."/>
            <person name="Chen Z."/>
            <person name="Choquer M."/>
            <person name="Collemare J."/>
            <person name="Cotton P."/>
            <person name="Danchin E.G."/>
            <person name="Da Silva C."/>
            <person name="Gautier A."/>
            <person name="Giraud C."/>
            <person name="Giraud T."/>
            <person name="Gonzalez C."/>
            <person name="Grossetete S."/>
            <person name="Guldener U."/>
            <person name="Henrissat B."/>
            <person name="Howlett B.J."/>
            <person name="Kodira C."/>
            <person name="Kretschmer M."/>
            <person name="Lappartient A."/>
            <person name="Leroch M."/>
            <person name="Levis C."/>
            <person name="Mauceli E."/>
            <person name="Neuveglise C."/>
            <person name="Oeser B."/>
            <person name="Pearson M."/>
            <person name="Poulain J."/>
            <person name="Poussereau N."/>
            <person name="Quesneville H."/>
            <person name="Rascle C."/>
            <person name="Schumacher J."/>
            <person name="Segurens B."/>
            <person name="Sexton A."/>
            <person name="Silva E."/>
            <person name="Sirven C."/>
            <person name="Soanes D.M."/>
            <person name="Talbot N.J."/>
            <person name="Templeton M."/>
            <person name="Yandava C."/>
            <person name="Yarden O."/>
            <person name="Zeng Q."/>
            <person name="Rollins J.A."/>
            <person name="Lebrun M.H."/>
            <person name="Dickman M."/>
        </authorList>
    </citation>
    <scope>NUCLEOTIDE SEQUENCE [LARGE SCALE GENOMIC DNA]</scope>
    <source>
        <strain evidence="3">ATCC 18683 / 1980 / Ss-1</strain>
    </source>
</reference>
<accession>A7F130</accession>
<evidence type="ECO:0000313" key="3">
    <source>
        <dbReference type="Proteomes" id="UP000001312"/>
    </source>
</evidence>
<keyword evidence="3" id="KW-1185">Reference proteome</keyword>
<evidence type="ECO:0000313" key="2">
    <source>
        <dbReference type="EMBL" id="EDN95422.1"/>
    </source>
</evidence>
<dbReference type="EMBL" id="CH476637">
    <property type="protein sequence ID" value="EDN95422.1"/>
    <property type="molecule type" value="Genomic_DNA"/>
</dbReference>